<dbReference type="EMBL" id="ML121529">
    <property type="protein sequence ID" value="RPB28469.1"/>
    <property type="molecule type" value="Genomic_DNA"/>
</dbReference>
<dbReference type="PANTHER" id="PTHR47447:SF17">
    <property type="entry name" value="OS12G0638900 PROTEIN"/>
    <property type="match status" value="1"/>
</dbReference>
<sequence length="768" mass="87462">MAGGIPSSPPVLSFLAPATVMKSSRRQFLTKTKKHYAKPPQLRPYTMIPKPPRAPEVRKTAISNDASNLEALSSEKPDTLSHEHHPGRSGKVRMIPFISKTAADTTVAESKLQPRYITETVPEVQPPADEYQPRHDKIRTVGGVFGVGKAVSAFQMTRHLLSRGRRVQDIKVAWDILGFWEKDFQIEDLMEWLVDMRRYNLAARILEAIHGSFRPEAVGNCYAEIIHGNIATLSIPKGDAYWISFRERQANRLLQLLKVFIKPLEGDGTTQKLLFNSLKKTQFVAYHLCRNLAPEDLPAFYKYLVDCGIFFHTFTILHFIDRLCKEGDYYKGFILMKCMVEEGRTLGFLLVRKAFTLLLSKATKAGNEEVSADILKSMYACGLAADTPIYNVLMYNAISSGKVETVLTIYSKMLEEGLEPNQVTYALLFHLHKRSRNIPEQHKVVQLTIQSHGHLSTWMGADVVHAAVLNAPRGRRFKSALEVFHKLYKPGMLAHMGLVPMTDESLDRTKRMDPDTVVVTIVIMAFLRDESDTDRIWQLYQRYKKLRDSKEHGAFFGCQPVIANGFMYALGKELRTMDKALEVMQDLTIPSQVQWRLGTRPNRYSWSILAKAFTLFRRLDEAQWLIKAMQIDGFRPTEVTWEKLLEAYIEEEKPEEAGETLGHMLASGVKIKGKTLDLLLTVEKNEEFARGVERVGQFELDGKKEEAVTLPVDVTLPVALEGGERKGWREYEEDRRRERVKFALELNKRETEEGFTAPPLPDLSVDDI</sequence>
<comment type="similarity">
    <text evidence="1">Belongs to the CCM1 family.</text>
</comment>
<dbReference type="Proteomes" id="UP000267821">
    <property type="component" value="Unassembled WGS sequence"/>
</dbReference>
<dbReference type="STRING" id="1051890.A0A3N4M3L0"/>
<comment type="function">
    <text evidence="3">Regulates mitochondrial small subunit maturation by controlling 15S rRNA 5'-end processing. Localizes to the 5' precursor of the 15S rRNA in a position that is subsequently occupied by mS47 in the mature yeast mtSSU. Uses structure and sequence-specific RNA recognition, binding to a single-stranded region of the precursor and specifically recognizing bases -6 to -1. The exchange of Ccm1 for mS47 is coupled to the irreversible removal of precursor rRNA that is accompanied by conformational changes of the mitoribosomal proteins uS5m and mS26. These conformational changes signal completion of 5'-end rRNA processing through protection of the mature 5'-end of the 15S rRNA and stabilization of mS47. The removal of the 5' precursor together with the dissociation of Ccm1 may be catalyzed by the 5'-3' exoribonuclease Pet127. Involved in the specific removal of group I introns in mitochondrial encoded transcripts.</text>
</comment>
<dbReference type="Gene3D" id="1.25.40.10">
    <property type="entry name" value="Tetratricopeptide repeat domain"/>
    <property type="match status" value="2"/>
</dbReference>
<proteinExistence type="inferred from homology"/>
<evidence type="ECO:0000256" key="2">
    <source>
        <dbReference type="ARBA" id="ARBA00022737"/>
    </source>
</evidence>
<organism evidence="7 8">
    <name type="scientific">Terfezia boudieri ATCC MYA-4762</name>
    <dbReference type="NCBI Taxonomy" id="1051890"/>
    <lineage>
        <taxon>Eukaryota</taxon>
        <taxon>Fungi</taxon>
        <taxon>Dikarya</taxon>
        <taxon>Ascomycota</taxon>
        <taxon>Pezizomycotina</taxon>
        <taxon>Pezizomycetes</taxon>
        <taxon>Pezizales</taxon>
        <taxon>Pezizaceae</taxon>
        <taxon>Terfezia</taxon>
    </lineage>
</organism>
<dbReference type="PROSITE" id="PS51375">
    <property type="entry name" value="PPR"/>
    <property type="match status" value="3"/>
</dbReference>
<evidence type="ECO:0008006" key="9">
    <source>
        <dbReference type="Google" id="ProtNLM"/>
    </source>
</evidence>
<dbReference type="InterPro" id="IPR011990">
    <property type="entry name" value="TPR-like_helical_dom_sf"/>
</dbReference>
<keyword evidence="2" id="KW-0677">Repeat</keyword>
<dbReference type="Pfam" id="PF13812">
    <property type="entry name" value="PPR_3"/>
    <property type="match status" value="1"/>
</dbReference>
<keyword evidence="8" id="KW-1185">Reference proteome</keyword>
<dbReference type="InParanoid" id="A0A3N4M3L0"/>
<evidence type="ECO:0000313" key="8">
    <source>
        <dbReference type="Proteomes" id="UP000267821"/>
    </source>
</evidence>
<dbReference type="NCBIfam" id="TIGR00756">
    <property type="entry name" value="PPR"/>
    <property type="match status" value="1"/>
</dbReference>
<evidence type="ECO:0000256" key="1">
    <source>
        <dbReference type="ARBA" id="ARBA00006192"/>
    </source>
</evidence>
<dbReference type="AlphaFoldDB" id="A0A3N4M3L0"/>
<feature type="repeat" description="PPR" evidence="5">
    <location>
        <begin position="386"/>
        <end position="420"/>
    </location>
</feature>
<evidence type="ECO:0000313" key="7">
    <source>
        <dbReference type="EMBL" id="RPB28469.1"/>
    </source>
</evidence>
<protein>
    <recommendedName>
        <fullName evidence="9">Pentacotripeptide-repeat region of PRORP domain-containing protein</fullName>
    </recommendedName>
</protein>
<feature type="repeat" description="PPR" evidence="5">
    <location>
        <begin position="602"/>
        <end position="636"/>
    </location>
</feature>
<accession>A0A3N4M3L0</accession>
<dbReference type="InterPro" id="IPR002885">
    <property type="entry name" value="PPR_rpt"/>
</dbReference>
<dbReference type="Pfam" id="PF01535">
    <property type="entry name" value="PPR"/>
    <property type="match status" value="2"/>
</dbReference>
<evidence type="ECO:0000256" key="3">
    <source>
        <dbReference type="ARBA" id="ARBA00044493"/>
    </source>
</evidence>
<evidence type="ECO:0000256" key="6">
    <source>
        <dbReference type="SAM" id="MobiDB-lite"/>
    </source>
</evidence>
<gene>
    <name evidence="7" type="ORF">L211DRAFT_833433</name>
</gene>
<dbReference type="OrthoDB" id="185373at2759"/>
<reference evidence="7 8" key="1">
    <citation type="journal article" date="2018" name="Nat. Ecol. Evol.">
        <title>Pezizomycetes genomes reveal the molecular basis of ectomycorrhizal truffle lifestyle.</title>
        <authorList>
            <person name="Murat C."/>
            <person name="Payen T."/>
            <person name="Noel B."/>
            <person name="Kuo A."/>
            <person name="Morin E."/>
            <person name="Chen J."/>
            <person name="Kohler A."/>
            <person name="Krizsan K."/>
            <person name="Balestrini R."/>
            <person name="Da Silva C."/>
            <person name="Montanini B."/>
            <person name="Hainaut M."/>
            <person name="Levati E."/>
            <person name="Barry K.W."/>
            <person name="Belfiori B."/>
            <person name="Cichocki N."/>
            <person name="Clum A."/>
            <person name="Dockter R.B."/>
            <person name="Fauchery L."/>
            <person name="Guy J."/>
            <person name="Iotti M."/>
            <person name="Le Tacon F."/>
            <person name="Lindquist E.A."/>
            <person name="Lipzen A."/>
            <person name="Malagnac F."/>
            <person name="Mello A."/>
            <person name="Molinier V."/>
            <person name="Miyauchi S."/>
            <person name="Poulain J."/>
            <person name="Riccioni C."/>
            <person name="Rubini A."/>
            <person name="Sitrit Y."/>
            <person name="Splivallo R."/>
            <person name="Traeger S."/>
            <person name="Wang M."/>
            <person name="Zifcakova L."/>
            <person name="Wipf D."/>
            <person name="Zambonelli A."/>
            <person name="Paolocci F."/>
            <person name="Nowrousian M."/>
            <person name="Ottonello S."/>
            <person name="Baldrian P."/>
            <person name="Spatafora J.W."/>
            <person name="Henrissat B."/>
            <person name="Nagy L.G."/>
            <person name="Aury J.M."/>
            <person name="Wincker P."/>
            <person name="Grigoriev I.V."/>
            <person name="Bonfante P."/>
            <person name="Martin F.M."/>
        </authorList>
    </citation>
    <scope>NUCLEOTIDE SEQUENCE [LARGE SCALE GENOMIC DNA]</scope>
    <source>
        <strain evidence="7 8">ATCC MYA-4762</strain>
    </source>
</reference>
<name>A0A3N4M3L0_9PEZI</name>
<evidence type="ECO:0000256" key="4">
    <source>
        <dbReference type="ARBA" id="ARBA00044511"/>
    </source>
</evidence>
<feature type="region of interest" description="Disordered" evidence="6">
    <location>
        <begin position="33"/>
        <end position="53"/>
    </location>
</feature>
<feature type="repeat" description="PPR" evidence="5">
    <location>
        <begin position="637"/>
        <end position="671"/>
    </location>
</feature>
<evidence type="ECO:0000256" key="5">
    <source>
        <dbReference type="PROSITE-ProRule" id="PRU00708"/>
    </source>
</evidence>
<dbReference type="PANTHER" id="PTHR47447">
    <property type="entry name" value="OS03G0856100 PROTEIN"/>
    <property type="match status" value="1"/>
</dbReference>
<comment type="subunit">
    <text evidence="4">Binds to mitochondrial small subunit 15S rRNA.</text>
</comment>